<accession>A0ABT3Y4S0</accession>
<protein>
    <submittedName>
        <fullName evidence="2">ATP-grasp domain-containing protein</fullName>
    </submittedName>
</protein>
<evidence type="ECO:0000313" key="2">
    <source>
        <dbReference type="EMBL" id="MCX8533138.1"/>
    </source>
</evidence>
<evidence type="ECO:0000259" key="1">
    <source>
        <dbReference type="Pfam" id="PF18299"/>
    </source>
</evidence>
<dbReference type="EMBL" id="JAOVZV010000014">
    <property type="protein sequence ID" value="MCX8533138.1"/>
    <property type="molecule type" value="Genomic_DNA"/>
</dbReference>
<reference evidence="2" key="1">
    <citation type="submission" date="2022-10" db="EMBL/GenBank/DDBJ databases">
        <title>Chryseobacterium sp. nov., a novel bacterial species.</title>
        <authorList>
            <person name="Cao Y."/>
        </authorList>
    </citation>
    <scope>NUCLEOTIDE SEQUENCE</scope>
    <source>
        <strain evidence="2">KC 927</strain>
    </source>
</reference>
<dbReference type="RefSeq" id="WP_267281654.1">
    <property type="nucleotide sequence ID" value="NZ_JAOVZV010000014.1"/>
</dbReference>
<name>A0ABT3Y4S0_9FLAO</name>
<gene>
    <name evidence="2" type="ORF">OEA66_12330</name>
</gene>
<dbReference type="InterPro" id="IPR041261">
    <property type="entry name" value="R2K_2"/>
</dbReference>
<comment type="caution">
    <text evidence="2">The sequence shown here is derived from an EMBL/GenBank/DDBJ whole genome shotgun (WGS) entry which is preliminary data.</text>
</comment>
<organism evidence="2 3">
    <name type="scientific">Chryseobacterium luquanense</name>
    <dbReference type="NCBI Taxonomy" id="2983766"/>
    <lineage>
        <taxon>Bacteria</taxon>
        <taxon>Pseudomonadati</taxon>
        <taxon>Bacteroidota</taxon>
        <taxon>Flavobacteriia</taxon>
        <taxon>Flavobacteriales</taxon>
        <taxon>Weeksellaceae</taxon>
        <taxon>Chryseobacterium group</taxon>
        <taxon>Chryseobacterium</taxon>
    </lineage>
</organism>
<dbReference type="Pfam" id="PF18299">
    <property type="entry name" value="R2K_2"/>
    <property type="match status" value="1"/>
</dbReference>
<dbReference type="Proteomes" id="UP001070176">
    <property type="component" value="Unassembled WGS sequence"/>
</dbReference>
<proteinExistence type="predicted"/>
<evidence type="ECO:0000313" key="3">
    <source>
        <dbReference type="Proteomes" id="UP001070176"/>
    </source>
</evidence>
<sequence length="247" mass="28685">MKNIIALSPMYTEDSNNLKKASINSPYELNRFNAKWSIPEEFRSNVIAVYGEDIYAEIVAEQCNLTLTKPDDNWLSKISEEFTKRKISYGRLKEFVDEENIFIKCSDFKNFKAGVFDQVTNIKGFDSLDLESTVFTSEVVEWELEVRCFVLNNEIKTYSSYWRNDEFDTNQLSKTEQKDLFEFFNKFMKQYSETLPKAIVLDFGIIKGKGWALIEANPAWCSGLYDCDAEKALEVIVESCVKIEKNE</sequence>
<keyword evidence="3" id="KW-1185">Reference proteome</keyword>
<feature type="domain" description="ATP-grasp" evidence="1">
    <location>
        <begin position="82"/>
        <end position="234"/>
    </location>
</feature>